<keyword evidence="1" id="KW-0479">Metal-binding</keyword>
<comment type="similarity">
    <text evidence="4">Belongs to the arginase family.</text>
</comment>
<dbReference type="SUPFAM" id="SSF52768">
    <property type="entry name" value="Arginase/deacetylase"/>
    <property type="match status" value="1"/>
</dbReference>
<keyword evidence="2" id="KW-0378">Hydrolase</keyword>
<evidence type="ECO:0000313" key="5">
    <source>
        <dbReference type="EMBL" id="SIR82600.1"/>
    </source>
</evidence>
<dbReference type="EMBL" id="FTNU01000003">
    <property type="protein sequence ID" value="SIR82600.1"/>
    <property type="molecule type" value="Genomic_DNA"/>
</dbReference>
<proteinExistence type="inferred from homology"/>
<dbReference type="PRINTS" id="PR00116">
    <property type="entry name" value="ARGINASE"/>
</dbReference>
<evidence type="ECO:0000256" key="3">
    <source>
        <dbReference type="ARBA" id="ARBA00023211"/>
    </source>
</evidence>
<dbReference type="STRING" id="34061.B0189_08295"/>
<dbReference type="Gene3D" id="3.40.800.10">
    <property type="entry name" value="Ureohydrolase domain"/>
    <property type="match status" value="1"/>
</dbReference>
<dbReference type="AlphaFoldDB" id="A0A1N7E3G0"/>
<accession>A0A1N7E3G0</accession>
<sequence>MNIEFIEVYSDIGAGKHGTVHGVDLISKHAKRFAHDTHRIIADKITQPPAHPAAKYIEHLLPFFRDKLVPLSHKLLGNIEQNGNFPVIISGDHSNAMGNLSAFMNHHHDARVGVVWIDAHADLHSVFTTPSGNMHGMPLAAVLRLDNTDCQTQTIDTHTQQKWQALKQLSTHQGIMSSDVFFLGLRSYEAPERHLLATQQMFAYDAQDQAVIGGDKLPLGQILSQLIDKLSQLDAVYVSFDVDALDSSLIAATGTPEPNGYQPDDLRLIFDKLLGLPVVKAFEITEFNPTLDDDSDKYHTVFDLFTHALGVIANRQAS</sequence>
<evidence type="ECO:0000256" key="2">
    <source>
        <dbReference type="ARBA" id="ARBA00022801"/>
    </source>
</evidence>
<name>A0A1N7E3G0_9GAMM</name>
<dbReference type="InterPro" id="IPR006035">
    <property type="entry name" value="Ureohydrolase"/>
</dbReference>
<reference evidence="6" key="1">
    <citation type="submission" date="2017-01" db="EMBL/GenBank/DDBJ databases">
        <authorList>
            <person name="Varghese N."/>
            <person name="Submissions S."/>
        </authorList>
    </citation>
    <scope>NUCLEOTIDE SEQUENCE [LARGE SCALE GENOMIC DNA]</scope>
    <source>
        <strain evidence="6">DSM 21768</strain>
    </source>
</reference>
<organism evidence="5 6">
    <name type="scientific">Moraxella cuniculi DSM 21768</name>
    <dbReference type="NCBI Taxonomy" id="1122245"/>
    <lineage>
        <taxon>Bacteria</taxon>
        <taxon>Pseudomonadati</taxon>
        <taxon>Pseudomonadota</taxon>
        <taxon>Gammaproteobacteria</taxon>
        <taxon>Moraxellales</taxon>
        <taxon>Moraxellaceae</taxon>
        <taxon>Moraxella</taxon>
    </lineage>
</organism>
<dbReference type="RefSeq" id="WP_076554764.1">
    <property type="nucleotide sequence ID" value="NZ_FTNU01000003.1"/>
</dbReference>
<evidence type="ECO:0000313" key="6">
    <source>
        <dbReference type="Proteomes" id="UP000187495"/>
    </source>
</evidence>
<dbReference type="PANTHER" id="PTHR43782">
    <property type="entry name" value="ARGINASE"/>
    <property type="match status" value="1"/>
</dbReference>
<keyword evidence="6" id="KW-1185">Reference proteome</keyword>
<dbReference type="PANTHER" id="PTHR43782:SF3">
    <property type="entry name" value="ARGINASE"/>
    <property type="match status" value="1"/>
</dbReference>
<dbReference type="Proteomes" id="UP000187495">
    <property type="component" value="Unassembled WGS sequence"/>
</dbReference>
<evidence type="ECO:0000256" key="1">
    <source>
        <dbReference type="ARBA" id="ARBA00022723"/>
    </source>
</evidence>
<dbReference type="GO" id="GO:0030145">
    <property type="term" value="F:manganese ion binding"/>
    <property type="evidence" value="ECO:0007669"/>
    <property type="project" value="TreeGrafter"/>
</dbReference>
<dbReference type="Pfam" id="PF00491">
    <property type="entry name" value="Arginase"/>
    <property type="match status" value="1"/>
</dbReference>
<dbReference type="GO" id="GO:0004053">
    <property type="term" value="F:arginase activity"/>
    <property type="evidence" value="ECO:0007669"/>
    <property type="project" value="TreeGrafter"/>
</dbReference>
<evidence type="ECO:0000256" key="4">
    <source>
        <dbReference type="PROSITE-ProRule" id="PRU00742"/>
    </source>
</evidence>
<dbReference type="GO" id="GO:0005829">
    <property type="term" value="C:cytosol"/>
    <property type="evidence" value="ECO:0007669"/>
    <property type="project" value="TreeGrafter"/>
</dbReference>
<dbReference type="InterPro" id="IPR023696">
    <property type="entry name" value="Ureohydrolase_dom_sf"/>
</dbReference>
<keyword evidence="3" id="KW-0464">Manganese</keyword>
<gene>
    <name evidence="5" type="ORF">SAMN02745664_10348</name>
</gene>
<protein>
    <submittedName>
        <fullName evidence="5">Arginase</fullName>
    </submittedName>
</protein>
<dbReference type="PROSITE" id="PS51409">
    <property type="entry name" value="ARGINASE_2"/>
    <property type="match status" value="1"/>
</dbReference>